<dbReference type="SUPFAM" id="SSF81891">
    <property type="entry name" value="Poly A polymerase C-terminal region-like"/>
    <property type="match status" value="1"/>
</dbReference>
<protein>
    <recommendedName>
        <fullName evidence="8">Poly A polymerase head domain-containing protein</fullName>
    </recommendedName>
</protein>
<feature type="domain" description="Poly A polymerase head" evidence="8">
    <location>
        <begin position="267"/>
        <end position="304"/>
    </location>
</feature>
<dbReference type="InterPro" id="IPR043519">
    <property type="entry name" value="NT_sf"/>
</dbReference>
<dbReference type="InterPro" id="IPR050264">
    <property type="entry name" value="Bact_CCA-adding_enz_type3_sf"/>
</dbReference>
<dbReference type="PANTHER" id="PTHR46173">
    <property type="entry name" value="CCA TRNA NUCLEOTIDYLTRANSFERASE 1, MITOCHONDRIAL"/>
    <property type="match status" value="1"/>
</dbReference>
<keyword evidence="4" id="KW-0548">Nucleotidyltransferase</keyword>
<evidence type="ECO:0000256" key="1">
    <source>
        <dbReference type="ARBA" id="ARBA00001946"/>
    </source>
</evidence>
<keyword evidence="5" id="KW-0479">Metal-binding</keyword>
<comment type="caution">
    <text evidence="9">The sequence shown here is derived from an EMBL/GenBank/DDBJ whole genome shotgun (WGS) entry which is preliminary data.</text>
</comment>
<evidence type="ECO:0000256" key="3">
    <source>
        <dbReference type="ARBA" id="ARBA00022694"/>
    </source>
</evidence>
<dbReference type="EMBL" id="PEZI01000042">
    <property type="protein sequence ID" value="PIS14551.1"/>
    <property type="molecule type" value="Genomic_DNA"/>
</dbReference>
<evidence type="ECO:0000259" key="8">
    <source>
        <dbReference type="Pfam" id="PF01743"/>
    </source>
</evidence>
<evidence type="ECO:0000256" key="5">
    <source>
        <dbReference type="ARBA" id="ARBA00022723"/>
    </source>
</evidence>
<dbReference type="GO" id="GO:0008033">
    <property type="term" value="P:tRNA processing"/>
    <property type="evidence" value="ECO:0007669"/>
    <property type="project" value="UniProtKB-KW"/>
</dbReference>
<dbReference type="Proteomes" id="UP000230775">
    <property type="component" value="Unassembled WGS sequence"/>
</dbReference>
<comment type="cofactor">
    <cofactor evidence="1">
        <name>Mg(2+)</name>
        <dbReference type="ChEBI" id="CHEBI:18420"/>
    </cofactor>
</comment>
<dbReference type="Gene3D" id="1.10.3090.10">
    <property type="entry name" value="cca-adding enzyme, domain 2"/>
    <property type="match status" value="1"/>
</dbReference>
<dbReference type="Pfam" id="PF01743">
    <property type="entry name" value="PolyA_pol"/>
    <property type="match status" value="1"/>
</dbReference>
<keyword evidence="2 7" id="KW-0808">Transferase</keyword>
<sequence>MKENERNIGKGTEFSVTSEQRERLIQNTKTAFEVAKTITRRSTPLLLYGGTIRNILLEKETSIPDYDFIGDIDPDQIQRDFPNLVIGKWDEVQTMRLKVGTTLYDFTWTKDVQKRLSVGDITISNLCMTEDGQVIDYFGGLESLAKKEIKMINPDEKIAANPVRILRAFRFAAELGFTIEDETLNSAIKNAHLLSEATTLDDDIWQILSFEHDTRTQVLGLLRQYGIDRYITYPDNVYETINTLAIEKDISRCPQIAEVAQMFDTTTYLVGGAIRDMIWDKRMNDFDFKVHMPVEEIIRILEVNGFTKSPDYHTKEHQYYVSAFAGVVGAVIDGVDIHLSQVDTTDIPTLISEGDVNFSCCVYNIHTGRIENPERIREIRDKEIKFANPEKAKEDPIIVINALKQISRIPDIVIPQETRDIIEASIPQIVEFARTNPSFRYKIASFCGNLNSEQVYELFGEDSQDIFEGIERKKSKLVATSPQYTSIPLAELTEGDKVEVTKLLRAGYGKYFDESKVFSGNVNSVVIQRGEKGIQSCCLVDGERLYSAAAREGTDWIAIIADLAKNNYNVWCTVDCNNPKIQALCSIAGLAIETNPQVIRKILETKTEKYRGVSVYEFNGMVVFKKNNEPDDYPQVLLRS</sequence>
<gene>
    <name evidence="9" type="ORF">COT64_01970</name>
</gene>
<organism evidence="9 10">
    <name type="scientific">Candidatus Shapirobacteria bacterium CG09_land_8_20_14_0_10_39_12</name>
    <dbReference type="NCBI Taxonomy" id="1974885"/>
    <lineage>
        <taxon>Bacteria</taxon>
        <taxon>Candidatus Shapironibacteriota</taxon>
    </lineage>
</organism>
<dbReference type="GO" id="GO:0016779">
    <property type="term" value="F:nucleotidyltransferase activity"/>
    <property type="evidence" value="ECO:0007669"/>
    <property type="project" value="UniProtKB-KW"/>
</dbReference>
<evidence type="ECO:0000256" key="6">
    <source>
        <dbReference type="ARBA" id="ARBA00022842"/>
    </source>
</evidence>
<accession>A0A2H0WPJ5</accession>
<evidence type="ECO:0000313" key="10">
    <source>
        <dbReference type="Proteomes" id="UP000230775"/>
    </source>
</evidence>
<dbReference type="SUPFAM" id="SSF81301">
    <property type="entry name" value="Nucleotidyltransferase"/>
    <property type="match status" value="2"/>
</dbReference>
<dbReference type="InterPro" id="IPR002646">
    <property type="entry name" value="PolA_pol_head_dom"/>
</dbReference>
<dbReference type="PANTHER" id="PTHR46173:SF1">
    <property type="entry name" value="CCA TRNA NUCLEOTIDYLTRANSFERASE 1, MITOCHONDRIAL"/>
    <property type="match status" value="1"/>
</dbReference>
<keyword evidence="6" id="KW-0460">Magnesium</keyword>
<evidence type="ECO:0000313" key="9">
    <source>
        <dbReference type="EMBL" id="PIS14551.1"/>
    </source>
</evidence>
<name>A0A2H0WPJ5_9BACT</name>
<reference evidence="10" key="1">
    <citation type="submission" date="2017-09" db="EMBL/GenBank/DDBJ databases">
        <title>Depth-based differentiation of microbial function through sediment-hosted aquifers and enrichment of novel symbionts in the deep terrestrial subsurface.</title>
        <authorList>
            <person name="Probst A.J."/>
            <person name="Ladd B."/>
            <person name="Jarett J.K."/>
            <person name="Geller-Mcgrath D.E."/>
            <person name="Sieber C.M.K."/>
            <person name="Emerson J.B."/>
            <person name="Anantharaman K."/>
            <person name="Thomas B.C."/>
            <person name="Malmstrom R."/>
            <person name="Stieglmeier M."/>
            <person name="Klingl A."/>
            <person name="Woyke T."/>
            <person name="Ryan C.M."/>
            <person name="Banfield J.F."/>
        </authorList>
    </citation>
    <scope>NUCLEOTIDE SEQUENCE [LARGE SCALE GENOMIC DNA]</scope>
</reference>
<keyword evidence="7" id="KW-0694">RNA-binding</keyword>
<dbReference type="GO" id="GO:0046872">
    <property type="term" value="F:metal ion binding"/>
    <property type="evidence" value="ECO:0007669"/>
    <property type="project" value="UniProtKB-KW"/>
</dbReference>
<evidence type="ECO:0000256" key="7">
    <source>
        <dbReference type="RuleBase" id="RU003953"/>
    </source>
</evidence>
<keyword evidence="3" id="KW-0819">tRNA processing</keyword>
<comment type="similarity">
    <text evidence="7">Belongs to the tRNA nucleotidyltransferase/poly(A) polymerase family.</text>
</comment>
<dbReference type="GO" id="GO:0000049">
    <property type="term" value="F:tRNA binding"/>
    <property type="evidence" value="ECO:0007669"/>
    <property type="project" value="TreeGrafter"/>
</dbReference>
<dbReference type="AlphaFoldDB" id="A0A2H0WPJ5"/>
<evidence type="ECO:0000256" key="4">
    <source>
        <dbReference type="ARBA" id="ARBA00022695"/>
    </source>
</evidence>
<proteinExistence type="inferred from homology"/>
<dbReference type="Gene3D" id="3.30.460.10">
    <property type="entry name" value="Beta Polymerase, domain 2"/>
    <property type="match status" value="2"/>
</dbReference>
<evidence type="ECO:0000256" key="2">
    <source>
        <dbReference type="ARBA" id="ARBA00022679"/>
    </source>
</evidence>